<reference evidence="3" key="1">
    <citation type="submission" date="2017-02" db="UniProtKB">
        <authorList>
            <consortium name="WormBaseParasite"/>
        </authorList>
    </citation>
    <scope>IDENTIFICATION</scope>
</reference>
<evidence type="ECO:0000313" key="2">
    <source>
        <dbReference type="Proteomes" id="UP000271162"/>
    </source>
</evidence>
<dbReference type="AlphaFoldDB" id="A0A0N4Y478"/>
<dbReference type="WBParaSite" id="NBR_0001067901-mRNA-1">
    <property type="protein sequence ID" value="NBR_0001067901-mRNA-1"/>
    <property type="gene ID" value="NBR_0001067901"/>
</dbReference>
<evidence type="ECO:0000313" key="1">
    <source>
        <dbReference type="EMBL" id="VDL74269.1"/>
    </source>
</evidence>
<dbReference type="EMBL" id="UYSL01020365">
    <property type="protein sequence ID" value="VDL74269.1"/>
    <property type="molecule type" value="Genomic_DNA"/>
</dbReference>
<name>A0A0N4Y478_NIPBR</name>
<organism evidence="3">
    <name type="scientific">Nippostrongylus brasiliensis</name>
    <name type="common">Rat hookworm</name>
    <dbReference type="NCBI Taxonomy" id="27835"/>
    <lineage>
        <taxon>Eukaryota</taxon>
        <taxon>Metazoa</taxon>
        <taxon>Ecdysozoa</taxon>
        <taxon>Nematoda</taxon>
        <taxon>Chromadorea</taxon>
        <taxon>Rhabditida</taxon>
        <taxon>Rhabditina</taxon>
        <taxon>Rhabditomorpha</taxon>
        <taxon>Strongyloidea</taxon>
        <taxon>Heligmosomidae</taxon>
        <taxon>Nippostrongylus</taxon>
    </lineage>
</organism>
<dbReference type="STRING" id="27835.A0A0N4Y478"/>
<dbReference type="Proteomes" id="UP000271162">
    <property type="component" value="Unassembled WGS sequence"/>
</dbReference>
<reference evidence="1 2" key="2">
    <citation type="submission" date="2018-11" db="EMBL/GenBank/DDBJ databases">
        <authorList>
            <consortium name="Pathogen Informatics"/>
        </authorList>
    </citation>
    <scope>NUCLEOTIDE SEQUENCE [LARGE SCALE GENOMIC DNA]</scope>
</reference>
<gene>
    <name evidence="1" type="ORF">NBR_LOCUS10680</name>
</gene>
<sequence>MSQAPRALLTNGFLGHRTILALDCDPGYRVSAIRRTKTFYSVLGSLTVECERISRAEMTTCAKQPSIPKCNGQLEGCVGDTWLGGFHAYLLENSTQAIVLDPICCTSPNVRIDSRGCINDLINSATNDFSHSVVSDLVYRGLQCWHQYSTNRTLVDLLWKTEICPFQSSDFPVTTAEAECEECKCNCGVQQCINGAEPVRVIHKQRLGKCGCDCRCYYRCVTFN</sequence>
<keyword evidence="2" id="KW-1185">Reference proteome</keyword>
<accession>A0A0N4Y478</accession>
<evidence type="ECO:0000313" key="3">
    <source>
        <dbReference type="WBParaSite" id="NBR_0001067901-mRNA-1"/>
    </source>
</evidence>
<dbReference type="OMA" id="IWKMEIC"/>
<protein>
    <submittedName>
        <fullName evidence="3">Phospholipid scramblase</fullName>
    </submittedName>
</protein>
<proteinExistence type="predicted"/>